<feature type="transmembrane region" description="Helical" evidence="1">
    <location>
        <begin position="54"/>
        <end position="75"/>
    </location>
</feature>
<keyword evidence="1" id="KW-1133">Transmembrane helix</keyword>
<proteinExistence type="predicted"/>
<feature type="transmembrane region" description="Helical" evidence="1">
    <location>
        <begin position="103"/>
        <end position="120"/>
    </location>
</feature>
<evidence type="ECO:0000256" key="1">
    <source>
        <dbReference type="SAM" id="Phobius"/>
    </source>
</evidence>
<dbReference type="EMBL" id="MFAD01000012">
    <property type="protein sequence ID" value="OGD70566.1"/>
    <property type="molecule type" value="Genomic_DNA"/>
</dbReference>
<dbReference type="Proteomes" id="UP000186545">
    <property type="component" value="Unassembled WGS sequence"/>
</dbReference>
<sequence length="214" mass="23405">MKKDFIKKIFYSLISLIAVVFVLNAVYVFAEGVGYTILEDLPGVTYESGKDNAFSGYLSGMLKLVISFAVVLAILQMSRAGFEYMTTEAFTGKGAAKGRINNALYGLAVAFGAFLVLNFINPDLVNIDLSLPEVKVDKYVPPSSPPPGQSEAEARQVYIDDYAPKEVAFMPVMEESGCNTGKNIWLTGHGQKKFNYIGRDQAVGINKPCVYVEI</sequence>
<dbReference type="AlphaFoldDB" id="A0A1F5ETI8"/>
<keyword evidence="1" id="KW-0472">Membrane</keyword>
<evidence type="ECO:0000313" key="2">
    <source>
        <dbReference type="EMBL" id="OGD70566.1"/>
    </source>
</evidence>
<keyword evidence="1" id="KW-0812">Transmembrane</keyword>
<gene>
    <name evidence="2" type="ORF">A3I18_02045</name>
</gene>
<organism evidence="2 3">
    <name type="scientific">Candidatus Campbellbacteria bacterium RIFCSPLOWO2_02_FULL_35_11</name>
    <dbReference type="NCBI Taxonomy" id="1797581"/>
    <lineage>
        <taxon>Bacteria</taxon>
        <taxon>Candidatus Campbelliibacteriota</taxon>
    </lineage>
</organism>
<accession>A0A1F5ETI8</accession>
<protein>
    <submittedName>
        <fullName evidence="2">Uncharacterized protein</fullName>
    </submittedName>
</protein>
<name>A0A1F5ETI8_9BACT</name>
<comment type="caution">
    <text evidence="2">The sequence shown here is derived from an EMBL/GenBank/DDBJ whole genome shotgun (WGS) entry which is preliminary data.</text>
</comment>
<reference evidence="2 3" key="1">
    <citation type="journal article" date="2016" name="Nat. Commun.">
        <title>Thousands of microbial genomes shed light on interconnected biogeochemical processes in an aquifer system.</title>
        <authorList>
            <person name="Anantharaman K."/>
            <person name="Brown C.T."/>
            <person name="Hug L.A."/>
            <person name="Sharon I."/>
            <person name="Castelle C.J."/>
            <person name="Probst A.J."/>
            <person name="Thomas B.C."/>
            <person name="Singh A."/>
            <person name="Wilkins M.J."/>
            <person name="Karaoz U."/>
            <person name="Brodie E.L."/>
            <person name="Williams K.H."/>
            <person name="Hubbard S.S."/>
            <person name="Banfield J.F."/>
        </authorList>
    </citation>
    <scope>NUCLEOTIDE SEQUENCE [LARGE SCALE GENOMIC DNA]</scope>
</reference>
<evidence type="ECO:0000313" key="3">
    <source>
        <dbReference type="Proteomes" id="UP000186545"/>
    </source>
</evidence>